<dbReference type="Pfam" id="PF08450">
    <property type="entry name" value="SGL"/>
    <property type="match status" value="1"/>
</dbReference>
<evidence type="ECO:0000313" key="3">
    <source>
        <dbReference type="EMBL" id="WGW12828.1"/>
    </source>
</evidence>
<organism evidence="3 4">
    <name type="scientific">Saxibacter everestensis</name>
    <dbReference type="NCBI Taxonomy" id="2909229"/>
    <lineage>
        <taxon>Bacteria</taxon>
        <taxon>Bacillati</taxon>
        <taxon>Actinomycetota</taxon>
        <taxon>Actinomycetes</taxon>
        <taxon>Micrococcales</taxon>
        <taxon>Brevibacteriaceae</taxon>
        <taxon>Saxibacter</taxon>
    </lineage>
</organism>
<comment type="similarity">
    <text evidence="1">Belongs to the SMP-30/CGR1 family.</text>
</comment>
<feature type="domain" description="SMP-30/Gluconolactonase/LRE-like region" evidence="2">
    <location>
        <begin position="18"/>
        <end position="262"/>
    </location>
</feature>
<dbReference type="SUPFAM" id="SSF63829">
    <property type="entry name" value="Calcium-dependent phosphotriesterase"/>
    <property type="match status" value="1"/>
</dbReference>
<dbReference type="PANTHER" id="PTHR10907:SF47">
    <property type="entry name" value="REGUCALCIN"/>
    <property type="match status" value="1"/>
</dbReference>
<accession>A0ABY8QV64</accession>
<evidence type="ECO:0000313" key="4">
    <source>
        <dbReference type="Proteomes" id="UP001209083"/>
    </source>
</evidence>
<dbReference type="Proteomes" id="UP001209083">
    <property type="component" value="Chromosome"/>
</dbReference>
<proteinExistence type="inferred from homology"/>
<dbReference type="PRINTS" id="PR01790">
    <property type="entry name" value="SMP30FAMILY"/>
</dbReference>
<evidence type="ECO:0000259" key="2">
    <source>
        <dbReference type="Pfam" id="PF08450"/>
    </source>
</evidence>
<keyword evidence="3" id="KW-0378">Hydrolase</keyword>
<dbReference type="PANTHER" id="PTHR10907">
    <property type="entry name" value="REGUCALCIN"/>
    <property type="match status" value="1"/>
</dbReference>
<dbReference type="RefSeq" id="WP_349639634.1">
    <property type="nucleotide sequence ID" value="NZ_CP090958.1"/>
</dbReference>
<sequence>MPHNFSARPVSANRAEHAEGPMWDARRQEVLWVDIPNGHVHRSSVNPDGTLTLLGTHDIGQQVGAVVPNTEGGWLLATEFGFGTLSETGELHVLAEPELGRRPETRMNDGKCDPLGRMWAGSMSYSETPGAGKLYLLDSMSTEPRVSIGSVTISNGMAWTPDGRTMYYIDTPTHRIDRVQLSADGVIESREPAIRIDPDLGSPDGMTIDDEGCLWVALWNGAAVHRYSPDGELLARVEVQASQVSSVAFGGPSMSTLFITTSQENFSDAQRAAEPEAGYVHAVETGVSGRPADAFRG</sequence>
<dbReference type="EC" id="3.1.1.99" evidence="3"/>
<protein>
    <submittedName>
        <fullName evidence="3">SMP-30/gluconolactonase/LRE family protein</fullName>
        <ecNumber evidence="3">3.1.1.99</ecNumber>
    </submittedName>
</protein>
<gene>
    <name evidence="3" type="ORF">LWF01_03370</name>
</gene>
<dbReference type="EMBL" id="CP090958">
    <property type="protein sequence ID" value="WGW12828.1"/>
    <property type="molecule type" value="Genomic_DNA"/>
</dbReference>
<dbReference type="GO" id="GO:0016787">
    <property type="term" value="F:hydrolase activity"/>
    <property type="evidence" value="ECO:0007669"/>
    <property type="project" value="UniProtKB-KW"/>
</dbReference>
<dbReference type="InterPro" id="IPR013658">
    <property type="entry name" value="SGL"/>
</dbReference>
<dbReference type="InterPro" id="IPR011042">
    <property type="entry name" value="6-blade_b-propeller_TolB-like"/>
</dbReference>
<dbReference type="InterPro" id="IPR005511">
    <property type="entry name" value="SMP-30"/>
</dbReference>
<keyword evidence="4" id="KW-1185">Reference proteome</keyword>
<reference evidence="3 4" key="1">
    <citation type="submission" date="2023-05" db="EMBL/GenBank/DDBJ databases">
        <title>Lithophilousrod everest ZFBP1038 complete genpme.</title>
        <authorList>
            <person name="Tian M."/>
        </authorList>
    </citation>
    <scope>NUCLEOTIDE SEQUENCE [LARGE SCALE GENOMIC DNA]</scope>
    <source>
        <strain evidence="3 4">ZFBP1038</strain>
    </source>
</reference>
<dbReference type="Gene3D" id="2.120.10.30">
    <property type="entry name" value="TolB, C-terminal domain"/>
    <property type="match status" value="1"/>
</dbReference>
<evidence type="ECO:0000256" key="1">
    <source>
        <dbReference type="ARBA" id="ARBA00008853"/>
    </source>
</evidence>
<name>A0ABY8QV64_9MICO</name>